<sequence length="214" mass="24103">MIKNKASVLTAMAIFLICMVLYFPFPEHKLSEARTVFMSFPITDSDGFVILGIIGSFLYISAIVFLVRGLKKYRIRLVLLTMFAYAAAPTMAIWLYQHTLASGIYALSYDDRSECTFESDGDGHIYATCDIELKNHSRNDVSFNLELLDSTYDKQFPPEEFLKGSYPVTVEGKGSHTVLIEDEIDRPDLKGEFNGASSGFLRIKATDGDSERRF</sequence>
<dbReference type="PATRIC" id="fig|189381.10.peg.2425"/>
<name>A0A0J5V2S4_9BACI</name>
<dbReference type="RefSeq" id="WP_048007320.1">
    <property type="nucleotide sequence ID" value="NZ_CP047095.1"/>
</dbReference>
<reference evidence="2" key="1">
    <citation type="submission" date="2016-01" db="EMBL/GenBank/DDBJ databases">
        <title>Whole genome sequencing of Bhargavaea cecembensis T14.</title>
        <authorList>
            <person name="Hong K.W."/>
        </authorList>
    </citation>
    <scope>NUCLEOTIDE SEQUENCE [LARGE SCALE GENOMIC DNA]</scope>
    <source>
        <strain evidence="2">M19</strain>
    </source>
</reference>
<evidence type="ECO:0000313" key="2">
    <source>
        <dbReference type="Proteomes" id="UP000076510"/>
    </source>
</evidence>
<comment type="caution">
    <text evidence="1">The sequence shown here is derived from an EMBL/GenBank/DDBJ whole genome shotgun (WGS) entry which is preliminary data.</text>
</comment>
<dbReference type="OrthoDB" id="2476187at2"/>
<dbReference type="Proteomes" id="UP000076510">
    <property type="component" value="Unassembled WGS sequence"/>
</dbReference>
<organism evidence="1 2">
    <name type="scientific">Rossellomorea marisflavi</name>
    <dbReference type="NCBI Taxonomy" id="189381"/>
    <lineage>
        <taxon>Bacteria</taxon>
        <taxon>Bacillati</taxon>
        <taxon>Bacillota</taxon>
        <taxon>Bacilli</taxon>
        <taxon>Bacillales</taxon>
        <taxon>Bacillaceae</taxon>
        <taxon>Rossellomorea</taxon>
    </lineage>
</organism>
<dbReference type="EMBL" id="LQQY01000011">
    <property type="protein sequence ID" value="KZE50193.1"/>
    <property type="molecule type" value="Genomic_DNA"/>
</dbReference>
<gene>
    <name evidence="1" type="ORF">AV649_18425</name>
</gene>
<dbReference type="AlphaFoldDB" id="A0A0J5V2S4"/>
<evidence type="ECO:0000313" key="1">
    <source>
        <dbReference type="EMBL" id="KZE50193.1"/>
    </source>
</evidence>
<accession>A0A0J5V2S4</accession>
<protein>
    <submittedName>
        <fullName evidence="1">Uncharacterized protein</fullName>
    </submittedName>
</protein>
<proteinExistence type="predicted"/>